<evidence type="ECO:0000256" key="1">
    <source>
        <dbReference type="SAM" id="MobiDB-lite"/>
    </source>
</evidence>
<dbReference type="EMBL" id="MU154609">
    <property type="protein sequence ID" value="KAF9491941.1"/>
    <property type="molecule type" value="Genomic_DNA"/>
</dbReference>
<keyword evidence="3" id="KW-1185">Reference proteome</keyword>
<organism evidence="2 3">
    <name type="scientific">Pleurotus eryngii</name>
    <name type="common">Boletus of the steppes</name>
    <dbReference type="NCBI Taxonomy" id="5323"/>
    <lineage>
        <taxon>Eukaryota</taxon>
        <taxon>Fungi</taxon>
        <taxon>Dikarya</taxon>
        <taxon>Basidiomycota</taxon>
        <taxon>Agaricomycotina</taxon>
        <taxon>Agaricomycetes</taxon>
        <taxon>Agaricomycetidae</taxon>
        <taxon>Agaricales</taxon>
        <taxon>Pleurotineae</taxon>
        <taxon>Pleurotaceae</taxon>
        <taxon>Pleurotus</taxon>
    </lineage>
</organism>
<protein>
    <submittedName>
        <fullName evidence="2">Uncharacterized protein</fullName>
    </submittedName>
</protein>
<accession>A0A9P5ZUD5</accession>
<proteinExistence type="predicted"/>
<name>A0A9P5ZUD5_PLEER</name>
<dbReference type="Proteomes" id="UP000807025">
    <property type="component" value="Unassembled WGS sequence"/>
</dbReference>
<dbReference type="AlphaFoldDB" id="A0A9P5ZUD5"/>
<evidence type="ECO:0000313" key="3">
    <source>
        <dbReference type="Proteomes" id="UP000807025"/>
    </source>
</evidence>
<sequence>MWRMQPITHSTSEHAPRSSHLPQFHPSSPPDRPLATLLATLDHLKEKIPPSRLVVLGCSVWATLGEAPVSHGRNPFFPLRTGGFTHSIF</sequence>
<evidence type="ECO:0000313" key="2">
    <source>
        <dbReference type="EMBL" id="KAF9491941.1"/>
    </source>
</evidence>
<feature type="region of interest" description="Disordered" evidence="1">
    <location>
        <begin position="1"/>
        <end position="32"/>
    </location>
</feature>
<gene>
    <name evidence="2" type="ORF">BDN71DRAFT_1452130</name>
</gene>
<comment type="caution">
    <text evidence="2">The sequence shown here is derived from an EMBL/GenBank/DDBJ whole genome shotgun (WGS) entry which is preliminary data.</text>
</comment>
<reference evidence="2" key="1">
    <citation type="submission" date="2020-11" db="EMBL/GenBank/DDBJ databases">
        <authorList>
            <consortium name="DOE Joint Genome Institute"/>
            <person name="Ahrendt S."/>
            <person name="Riley R."/>
            <person name="Andreopoulos W."/>
            <person name="Labutti K."/>
            <person name="Pangilinan J."/>
            <person name="Ruiz-Duenas F.J."/>
            <person name="Barrasa J.M."/>
            <person name="Sanchez-Garcia M."/>
            <person name="Camarero S."/>
            <person name="Miyauchi S."/>
            <person name="Serrano A."/>
            <person name="Linde D."/>
            <person name="Babiker R."/>
            <person name="Drula E."/>
            <person name="Ayuso-Fernandez I."/>
            <person name="Pacheco R."/>
            <person name="Padilla G."/>
            <person name="Ferreira P."/>
            <person name="Barriuso J."/>
            <person name="Kellner H."/>
            <person name="Castanera R."/>
            <person name="Alfaro M."/>
            <person name="Ramirez L."/>
            <person name="Pisabarro A.G."/>
            <person name="Kuo A."/>
            <person name="Tritt A."/>
            <person name="Lipzen A."/>
            <person name="He G."/>
            <person name="Yan M."/>
            <person name="Ng V."/>
            <person name="Cullen D."/>
            <person name="Martin F."/>
            <person name="Rosso M.-N."/>
            <person name="Henrissat B."/>
            <person name="Hibbett D."/>
            <person name="Martinez A.T."/>
            <person name="Grigoriev I.V."/>
        </authorList>
    </citation>
    <scope>NUCLEOTIDE SEQUENCE</scope>
    <source>
        <strain evidence="2">ATCC 90797</strain>
    </source>
</reference>